<feature type="region of interest" description="Disordered" evidence="1">
    <location>
        <begin position="520"/>
        <end position="552"/>
    </location>
</feature>
<reference evidence="3" key="2">
    <citation type="submission" date="2024-04" db="EMBL/GenBank/DDBJ databases">
        <authorList>
            <person name="Chen Y."/>
            <person name="Shah S."/>
            <person name="Dougan E. K."/>
            <person name="Thang M."/>
            <person name="Chan C."/>
        </authorList>
    </citation>
    <scope>NUCLEOTIDE SEQUENCE [LARGE SCALE GENOMIC DNA]</scope>
</reference>
<protein>
    <submittedName>
        <fullName evidence="2">Uncharacterized protein</fullName>
    </submittedName>
</protein>
<reference evidence="2" key="1">
    <citation type="submission" date="2022-10" db="EMBL/GenBank/DDBJ databases">
        <authorList>
            <person name="Chen Y."/>
            <person name="Dougan E. K."/>
            <person name="Chan C."/>
            <person name="Rhodes N."/>
            <person name="Thang M."/>
        </authorList>
    </citation>
    <scope>NUCLEOTIDE SEQUENCE</scope>
</reference>
<feature type="compositionally biased region" description="Low complexity" evidence="1">
    <location>
        <begin position="58"/>
        <end position="68"/>
    </location>
</feature>
<accession>A0A9P1G5K5</accession>
<feature type="compositionally biased region" description="Basic and acidic residues" evidence="1">
    <location>
        <begin position="246"/>
        <end position="263"/>
    </location>
</feature>
<sequence>MEDALNAGARRRALAVMATPVPVKRPLHKSPLGAASQSGSTVTPDPKRHMSETGSDVKTTSSSASSAKPAEVHVPPVQLFKAGDDEEVPDTMVLDETPKSTSPKTGDTVAPMLLDSNGPKNDVVDNGGPIPSSTAATAMNQPTVPPLPMMPSKEPCGDASLALACTPEVQAALSQLVANPVLAENPACLREFLERILGSAASHAIRPHEDIKAPVTKRQHENGDTEPDGSVETYKSFWSKFKRPSRHDTPDQAESPEPKKDNTEVASTPKTDEAIVASRVSEQEEAGLTTGHGEKPAETPRKDAAAQTPVFEVEDASPTLPKEIPDNQLGDSSLYPPTPLASPAPTSLDVKSDSKDGVDVADTADQDGDNKPLEPLPAVPSEAETPEPKATQSLPPFSPQGLSPEFMQEMDRMFGPSDERIDESKMEKREKPFTPKAEDVQACLRRKDTVDLAPQAAPGHTRVLMSLAGVVQPVWVPMSKEAAIAAGLSLAELAADDLPPLKSAEGQPSVEGSICATPRAAEPTHATPGAAEPAHATPGAAEPTGGNAESENATAAAKALKNGYMRFSRSVTSAYAALIGWGELVSWAQHILQIVVNYLYICCSYMVCFMVPKKTMIISSFCCAQVIDVHLKLLHAGLRLRRKVSRLHLRQFMWFGNWCSCGCLKSLVVHWYMMLHGLGFEPDDVCLEAAKPVTKSDGSSSRSSFRAKKIGDKVLCWLASGRIENMNAVGSTN</sequence>
<evidence type="ECO:0000313" key="3">
    <source>
        <dbReference type="EMBL" id="CAL1152035.1"/>
    </source>
</evidence>
<feature type="compositionally biased region" description="Basic and acidic residues" evidence="1">
    <location>
        <begin position="206"/>
        <end position="223"/>
    </location>
</feature>
<evidence type="ECO:0000313" key="4">
    <source>
        <dbReference type="Proteomes" id="UP001152797"/>
    </source>
</evidence>
<feature type="compositionally biased region" description="Polar residues" evidence="1">
    <location>
        <begin position="131"/>
        <end position="142"/>
    </location>
</feature>
<organism evidence="2">
    <name type="scientific">Cladocopium goreaui</name>
    <dbReference type="NCBI Taxonomy" id="2562237"/>
    <lineage>
        <taxon>Eukaryota</taxon>
        <taxon>Sar</taxon>
        <taxon>Alveolata</taxon>
        <taxon>Dinophyceae</taxon>
        <taxon>Suessiales</taxon>
        <taxon>Symbiodiniaceae</taxon>
        <taxon>Cladocopium</taxon>
    </lineage>
</organism>
<keyword evidence="4" id="KW-1185">Reference proteome</keyword>
<dbReference type="EMBL" id="CAMXCT020002519">
    <property type="protein sequence ID" value="CAL1152035.1"/>
    <property type="molecule type" value="Genomic_DNA"/>
</dbReference>
<comment type="caution">
    <text evidence="2">The sequence shown here is derived from an EMBL/GenBank/DDBJ whole genome shotgun (WGS) entry which is preliminary data.</text>
</comment>
<dbReference type="EMBL" id="CAMXCT030002519">
    <property type="protein sequence ID" value="CAL4785972.1"/>
    <property type="molecule type" value="Genomic_DNA"/>
</dbReference>
<proteinExistence type="predicted"/>
<evidence type="ECO:0000256" key="1">
    <source>
        <dbReference type="SAM" id="MobiDB-lite"/>
    </source>
</evidence>
<dbReference type="EMBL" id="CAMXCT010002519">
    <property type="protein sequence ID" value="CAI3998660.1"/>
    <property type="molecule type" value="Genomic_DNA"/>
</dbReference>
<feature type="region of interest" description="Disordered" evidence="1">
    <location>
        <begin position="200"/>
        <end position="405"/>
    </location>
</feature>
<dbReference type="Proteomes" id="UP001152797">
    <property type="component" value="Unassembled WGS sequence"/>
</dbReference>
<feature type="region of interest" description="Disordered" evidence="1">
    <location>
        <begin position="1"/>
        <end position="153"/>
    </location>
</feature>
<evidence type="ECO:0000313" key="2">
    <source>
        <dbReference type="EMBL" id="CAI3998660.1"/>
    </source>
</evidence>
<feature type="compositionally biased region" description="Basic and acidic residues" evidence="1">
    <location>
        <begin position="292"/>
        <end position="304"/>
    </location>
</feature>
<name>A0A9P1G5K5_9DINO</name>
<dbReference type="AlphaFoldDB" id="A0A9P1G5K5"/>
<gene>
    <name evidence="2" type="ORF">C1SCF055_LOCUS24937</name>
</gene>